<accession>A0A024G6B4</accession>
<dbReference type="InterPro" id="IPR036871">
    <property type="entry name" value="PX_dom_sf"/>
</dbReference>
<organism evidence="2 3">
    <name type="scientific">Albugo candida</name>
    <dbReference type="NCBI Taxonomy" id="65357"/>
    <lineage>
        <taxon>Eukaryota</taxon>
        <taxon>Sar</taxon>
        <taxon>Stramenopiles</taxon>
        <taxon>Oomycota</taxon>
        <taxon>Peronosporomycetes</taxon>
        <taxon>Albuginales</taxon>
        <taxon>Albuginaceae</taxon>
        <taxon>Albugo</taxon>
    </lineage>
</organism>
<feature type="domain" description="PX" evidence="1">
    <location>
        <begin position="334"/>
        <end position="460"/>
    </location>
</feature>
<gene>
    <name evidence="2" type="ORF">BN9_030810</name>
</gene>
<dbReference type="OrthoDB" id="10254720at2759"/>
<dbReference type="GO" id="GO:0035091">
    <property type="term" value="F:phosphatidylinositol binding"/>
    <property type="evidence" value="ECO:0007669"/>
    <property type="project" value="InterPro"/>
</dbReference>
<comment type="caution">
    <text evidence="2">The sequence shown here is derived from an EMBL/GenBank/DDBJ whole genome shotgun (WGS) entry which is preliminary data.</text>
</comment>
<protein>
    <recommendedName>
        <fullName evidence="1">PX domain-containing protein</fullName>
    </recommendedName>
</protein>
<dbReference type="Gene3D" id="3.30.1520.10">
    <property type="entry name" value="Phox-like domain"/>
    <property type="match status" value="1"/>
</dbReference>
<evidence type="ECO:0000313" key="2">
    <source>
        <dbReference type="EMBL" id="CCI42297.1"/>
    </source>
</evidence>
<dbReference type="CDD" id="cd06093">
    <property type="entry name" value="PX_domain"/>
    <property type="match status" value="1"/>
</dbReference>
<sequence>MFLFSCARTNSCDSFVKNSLAPTSHALGSYEPFSRIHSIRDEQPVVVSWAQPAREEASNGEEVPIPEHSVGMYHLFCHPDLWSPVFAASGEFTVKVVRAFFKNGVAMFQFAIICSSVRSLIEETRANAASKRCAYVKCTTRTEQQVSEFFNLISLRYVGHRFAENLPGRRGWTELFTGGYCLDAQSKAIQSLLCTLLSMTRIGFNHLVVLDDPIIEDMHVRKFLDLLAGFGDSTIIATCSCDARIERKEERPLLPSAWFDSRIETSAQAVGNSTVQDLFMSPRQVATRTWQGIQPQVKNSLCIKPHILDGNLQRSFKPNTCIRFISPSQWHSNCCIEDAFTVDITSITMAQDVAYFGIVVLYYAHNRLEQTCVRRRYSDFVRLADQMDRKLSTILLSQLLPRKTFRRPSEAKSIERRAYALQLFLEYMLNIQFRGVLDQKVPLSAEPNVRSFLNLPQVRWNLVPHALATEPAAELQRYRQKSKSFVRSKAYNEPIEMFPSDLDTINSPLSSSDCDASNYCSLGQQGSDSE</sequence>
<dbReference type="PROSITE" id="PS50195">
    <property type="entry name" value="PX"/>
    <property type="match status" value="1"/>
</dbReference>
<dbReference type="InterPro" id="IPR001683">
    <property type="entry name" value="PX_dom"/>
</dbReference>
<dbReference type="Pfam" id="PF00787">
    <property type="entry name" value="PX"/>
    <property type="match status" value="1"/>
</dbReference>
<dbReference type="AlphaFoldDB" id="A0A024G6B4"/>
<reference evidence="2 3" key="1">
    <citation type="submission" date="2012-05" db="EMBL/GenBank/DDBJ databases">
        <title>Recombination and specialization in a pathogen metapopulation.</title>
        <authorList>
            <person name="Gardiner A."/>
            <person name="Kemen E."/>
            <person name="Schultz-Larsen T."/>
            <person name="MacLean D."/>
            <person name="Van Oosterhout C."/>
            <person name="Jones J.D.G."/>
        </authorList>
    </citation>
    <scope>NUCLEOTIDE SEQUENCE [LARGE SCALE GENOMIC DNA]</scope>
    <source>
        <strain evidence="2 3">Ac Nc2</strain>
    </source>
</reference>
<evidence type="ECO:0000313" key="3">
    <source>
        <dbReference type="Proteomes" id="UP000053237"/>
    </source>
</evidence>
<dbReference type="SUPFAM" id="SSF64268">
    <property type="entry name" value="PX domain"/>
    <property type="match status" value="1"/>
</dbReference>
<proteinExistence type="predicted"/>
<name>A0A024G6B4_9STRA</name>
<evidence type="ECO:0000259" key="1">
    <source>
        <dbReference type="PROSITE" id="PS50195"/>
    </source>
</evidence>
<keyword evidence="3" id="KW-1185">Reference proteome</keyword>
<dbReference type="Proteomes" id="UP000053237">
    <property type="component" value="Unassembled WGS sequence"/>
</dbReference>
<dbReference type="EMBL" id="CAIX01000032">
    <property type="protein sequence ID" value="CCI42297.1"/>
    <property type="molecule type" value="Genomic_DNA"/>
</dbReference>
<dbReference type="InParanoid" id="A0A024G6B4"/>